<sequence>MAKKAVYEAPLFSAAGSFRTMTGLWGPRGNDWFTPYAMV</sequence>
<evidence type="ECO:0000313" key="2">
    <source>
        <dbReference type="Proteomes" id="UP001199054"/>
    </source>
</evidence>
<dbReference type="Proteomes" id="UP001199054">
    <property type="component" value="Unassembled WGS sequence"/>
</dbReference>
<dbReference type="RefSeq" id="WP_226729287.1">
    <property type="nucleotide sequence ID" value="NZ_JAJAUY010000111.1"/>
</dbReference>
<protein>
    <submittedName>
        <fullName evidence="1">RiPP</fullName>
    </submittedName>
</protein>
<reference evidence="1 2" key="1">
    <citation type="submission" date="2021-10" db="EMBL/GenBank/DDBJ databases">
        <title>Streptomyces sp. strain SMC 277, a novel streptomycete isolated from soil.</title>
        <authorList>
            <person name="Chanama M."/>
        </authorList>
    </citation>
    <scope>NUCLEOTIDE SEQUENCE [LARGE SCALE GENOMIC DNA]</scope>
    <source>
        <strain evidence="1 2">SMC 277</strain>
    </source>
</reference>
<evidence type="ECO:0000313" key="1">
    <source>
        <dbReference type="EMBL" id="MCB5182193.1"/>
    </source>
</evidence>
<gene>
    <name evidence="1" type="ORF">LG632_22770</name>
</gene>
<keyword evidence="2" id="KW-1185">Reference proteome</keyword>
<dbReference type="EMBL" id="JAJAUY010000111">
    <property type="protein sequence ID" value="MCB5182193.1"/>
    <property type="molecule type" value="Genomic_DNA"/>
</dbReference>
<dbReference type="InterPro" id="IPR046015">
    <property type="entry name" value="DUF5972"/>
</dbReference>
<name>A0ABS8BCD0_9ACTN</name>
<proteinExistence type="predicted"/>
<comment type="caution">
    <text evidence="1">The sequence shown here is derived from an EMBL/GenBank/DDBJ whole genome shotgun (WGS) entry which is preliminary data.</text>
</comment>
<organism evidence="1 2">
    <name type="scientific">Streptomyces antimicrobicus</name>
    <dbReference type="NCBI Taxonomy" id="2883108"/>
    <lineage>
        <taxon>Bacteria</taxon>
        <taxon>Bacillati</taxon>
        <taxon>Actinomycetota</taxon>
        <taxon>Actinomycetes</taxon>
        <taxon>Kitasatosporales</taxon>
        <taxon>Streptomycetaceae</taxon>
        <taxon>Streptomyces</taxon>
    </lineage>
</organism>
<dbReference type="Pfam" id="PF19397">
    <property type="entry name" value="DUF5972"/>
    <property type="match status" value="1"/>
</dbReference>
<accession>A0ABS8BCD0</accession>